<dbReference type="OrthoDB" id="751338at2759"/>
<feature type="compositionally biased region" description="Polar residues" evidence="1">
    <location>
        <begin position="121"/>
        <end position="131"/>
    </location>
</feature>
<dbReference type="Proteomes" id="UP000806378">
    <property type="component" value="Unassembled WGS sequence"/>
</dbReference>
<dbReference type="EMBL" id="MU089516">
    <property type="protein sequence ID" value="KAF7852366.1"/>
    <property type="molecule type" value="Genomic_DNA"/>
</dbReference>
<protein>
    <submittedName>
        <fullName evidence="2">Uncharacterized protein</fullName>
    </submittedName>
</protein>
<comment type="caution">
    <text evidence="2">The sequence shown here is derived from an EMBL/GenBank/DDBJ whole genome shotgun (WGS) entry which is preliminary data.</text>
</comment>
<evidence type="ECO:0000313" key="3">
    <source>
        <dbReference type="Proteomes" id="UP000806378"/>
    </source>
</evidence>
<keyword evidence="3" id="KW-1185">Reference proteome</keyword>
<evidence type="ECO:0000313" key="2">
    <source>
        <dbReference type="EMBL" id="KAF7852366.1"/>
    </source>
</evidence>
<feature type="region of interest" description="Disordered" evidence="1">
    <location>
        <begin position="53"/>
        <end position="131"/>
    </location>
</feature>
<proteinExistence type="predicted"/>
<organism evidence="2 3">
    <name type="scientific">Corymbia citriodora subsp. variegata</name>
    <dbReference type="NCBI Taxonomy" id="360336"/>
    <lineage>
        <taxon>Eukaryota</taxon>
        <taxon>Viridiplantae</taxon>
        <taxon>Streptophyta</taxon>
        <taxon>Embryophyta</taxon>
        <taxon>Tracheophyta</taxon>
        <taxon>Spermatophyta</taxon>
        <taxon>Magnoliopsida</taxon>
        <taxon>eudicotyledons</taxon>
        <taxon>Gunneridae</taxon>
        <taxon>Pentapetalae</taxon>
        <taxon>rosids</taxon>
        <taxon>malvids</taxon>
        <taxon>Myrtales</taxon>
        <taxon>Myrtaceae</taxon>
        <taxon>Myrtoideae</taxon>
        <taxon>Eucalypteae</taxon>
        <taxon>Corymbia</taxon>
    </lineage>
</organism>
<name>A0A8T0D199_CORYI</name>
<evidence type="ECO:0000256" key="1">
    <source>
        <dbReference type="SAM" id="MobiDB-lite"/>
    </source>
</evidence>
<reference evidence="2" key="1">
    <citation type="submission" date="2020-05" db="EMBL/GenBank/DDBJ databases">
        <title>WGS assembly of Corymbia citriodora subspecies variegata.</title>
        <authorList>
            <person name="Barry K."/>
            <person name="Hundley H."/>
            <person name="Shu S."/>
            <person name="Jenkins J."/>
            <person name="Grimwood J."/>
            <person name="Baten A."/>
        </authorList>
    </citation>
    <scope>NUCLEOTIDE SEQUENCE</scope>
    <source>
        <strain evidence="2">CV2-018</strain>
    </source>
</reference>
<accession>A0A8T0D199</accession>
<dbReference type="Gramene" id="rna-gnl|WGS:JABURB|Cocit.L0918.1">
    <property type="protein sequence ID" value="cds-KAF7852366.1"/>
    <property type="gene ID" value="gene-BT93_L0918"/>
</dbReference>
<sequence>MDSHALTPTCGGETWWTDEKHLHFLDSLESSFLRAMFVRRSRGPVLRLDRYLSDSSESTCDSAPARTRKKRTRRDICRLDGPAAKKSRRSRQSRTPPCDDDQVVPQIAKSAAGEDEEEDPTSVQATQARPA</sequence>
<dbReference type="AlphaFoldDB" id="A0A8T0D199"/>
<gene>
    <name evidence="2" type="ORF">BT93_L0918</name>
</gene>